<dbReference type="HOGENOM" id="CLU_1223310_0_0_0"/>
<reference evidence="2" key="1">
    <citation type="submission" date="2011-01" db="EMBL/GenBank/DDBJ databases">
        <title>Complete sequence of chromosome of Acidobacterium sp. MP5ACTX9.</title>
        <authorList>
            <consortium name="US DOE Joint Genome Institute"/>
            <person name="Lucas S."/>
            <person name="Copeland A."/>
            <person name="Lapidus A."/>
            <person name="Cheng J.-F."/>
            <person name="Goodwin L."/>
            <person name="Pitluck S."/>
            <person name="Teshima H."/>
            <person name="Detter J.C."/>
            <person name="Han C."/>
            <person name="Tapia R."/>
            <person name="Land M."/>
            <person name="Hauser L."/>
            <person name="Kyrpides N."/>
            <person name="Ivanova N."/>
            <person name="Ovchinnikova G."/>
            <person name="Pagani I."/>
            <person name="Rawat S.R."/>
            <person name="Mannisto M."/>
            <person name="Haggblom M.M."/>
            <person name="Woyke T."/>
        </authorList>
    </citation>
    <scope>NUCLEOTIDE SEQUENCE [LARGE SCALE GENOMIC DNA]</scope>
    <source>
        <strain evidence="2">MP5ACTX9</strain>
    </source>
</reference>
<dbReference type="PaxDb" id="1198114-AciX9_2549"/>
<keyword evidence="2" id="KW-1185">Reference proteome</keyword>
<gene>
    <name evidence="1" type="ordered locus">AciX9_2549</name>
</gene>
<name>E8WVQ0_GRATM</name>
<accession>E8WVQ0</accession>
<dbReference type="OrthoDB" id="118891at2"/>
<dbReference type="KEGG" id="acm:AciX9_2549"/>
<organism evidence="2">
    <name type="scientific">Granulicella tundricola (strain ATCC BAA-1859 / DSM 23138 / MP5ACTX9)</name>
    <dbReference type="NCBI Taxonomy" id="1198114"/>
    <lineage>
        <taxon>Bacteria</taxon>
        <taxon>Pseudomonadati</taxon>
        <taxon>Acidobacteriota</taxon>
        <taxon>Terriglobia</taxon>
        <taxon>Terriglobales</taxon>
        <taxon>Acidobacteriaceae</taxon>
        <taxon>Granulicella</taxon>
    </lineage>
</organism>
<dbReference type="Proteomes" id="UP000000343">
    <property type="component" value="Chromosome"/>
</dbReference>
<evidence type="ECO:0000313" key="2">
    <source>
        <dbReference type="Proteomes" id="UP000000343"/>
    </source>
</evidence>
<sequence>MYSQRMIHDWARRLVASEVDTESPSARTEGATLRVYEKLRQKLRAPVGVDGFQALAARALSLAKSQSPRLSTVQVMATGDLSGLSEVELQAGTDEEDVVGIILIAQLLGLFLTLLGEAATVSLIESEPVRIDTKSEMEIPEATIPAAGTSYLGPFEDILLEADQLRNVSERLETLADKHVGIEEVMSVAGSIRNIAAVLDVFTVIRSKPGGLKANVLTSPQNGYLN</sequence>
<evidence type="ECO:0000313" key="1">
    <source>
        <dbReference type="EMBL" id="ADW69579.1"/>
    </source>
</evidence>
<protein>
    <submittedName>
        <fullName evidence="1">Uncharacterized protein</fullName>
    </submittedName>
</protein>
<proteinExistence type="predicted"/>
<dbReference type="AlphaFoldDB" id="E8WVQ0"/>
<dbReference type="EMBL" id="CP002480">
    <property type="protein sequence ID" value="ADW69579.1"/>
    <property type="molecule type" value="Genomic_DNA"/>
</dbReference>